<evidence type="ECO:0000313" key="2">
    <source>
        <dbReference type="Proteomes" id="UP000184040"/>
    </source>
</evidence>
<reference evidence="1 2" key="1">
    <citation type="submission" date="2016-11" db="EMBL/GenBank/DDBJ databases">
        <authorList>
            <person name="Jaros S."/>
            <person name="Januszkiewicz K."/>
            <person name="Wedrychowicz H."/>
        </authorList>
    </citation>
    <scope>NUCLEOTIDE SEQUENCE [LARGE SCALE GENOMIC DNA]</scope>
    <source>
        <strain evidence="1 2">DSM 26892</strain>
    </source>
</reference>
<dbReference type="RefSeq" id="WP_073127698.1">
    <property type="nucleotide sequence ID" value="NZ_FQZA01000003.1"/>
</dbReference>
<dbReference type="AlphaFoldDB" id="A0A1M6EEL4"/>
<accession>A0A1M6EEL4</accession>
<dbReference type="STRING" id="313368.SAMN04488012_10373"/>
<dbReference type="InterPro" id="IPR023846">
    <property type="entry name" value="CHP04042_MSMEG0570"/>
</dbReference>
<evidence type="ECO:0000313" key="1">
    <source>
        <dbReference type="EMBL" id="SHI83881.1"/>
    </source>
</evidence>
<keyword evidence="2" id="KW-1185">Reference proteome</keyword>
<dbReference type="NCBIfam" id="TIGR04042">
    <property type="entry name" value="MSMEG_0570_fam"/>
    <property type="match status" value="1"/>
</dbReference>
<sequence>MPEVRFLIRWPDGREESCYSPSTSIHEHLSAGQSYPLPEFLARSQAGLDQAARRVEAKFGFRCSSADAQAASIRVRAAEFSPEETVTCLSMT</sequence>
<organism evidence="1 2">
    <name type="scientific">Palleronia salina</name>
    <dbReference type="NCBI Taxonomy" id="313368"/>
    <lineage>
        <taxon>Bacteria</taxon>
        <taxon>Pseudomonadati</taxon>
        <taxon>Pseudomonadota</taxon>
        <taxon>Alphaproteobacteria</taxon>
        <taxon>Rhodobacterales</taxon>
        <taxon>Roseobacteraceae</taxon>
        <taxon>Palleronia</taxon>
    </lineage>
</organism>
<dbReference type="EMBL" id="FQZA01000003">
    <property type="protein sequence ID" value="SHI83881.1"/>
    <property type="molecule type" value="Genomic_DNA"/>
</dbReference>
<protein>
    <submittedName>
        <fullName evidence="1">MSMEG_0570 family protein</fullName>
    </submittedName>
</protein>
<proteinExistence type="predicted"/>
<gene>
    <name evidence="1" type="ORF">SAMN04488012_10373</name>
</gene>
<dbReference type="Proteomes" id="UP000184040">
    <property type="component" value="Unassembled WGS sequence"/>
</dbReference>
<name>A0A1M6EEL4_9RHOB</name>